<comment type="caution">
    <text evidence="2">The sequence shown here is derived from an EMBL/GenBank/DDBJ whole genome shotgun (WGS) entry which is preliminary data.</text>
</comment>
<evidence type="ECO:0000256" key="1">
    <source>
        <dbReference type="SAM" id="SignalP"/>
    </source>
</evidence>
<evidence type="ECO:0000313" key="3">
    <source>
        <dbReference type="Proteomes" id="UP001595839"/>
    </source>
</evidence>
<feature type="chain" id="PRO_5045691970" evidence="1">
    <location>
        <begin position="26"/>
        <end position="120"/>
    </location>
</feature>
<dbReference type="Pfam" id="PF19650">
    <property type="entry name" value="DUF6153"/>
    <property type="match status" value="1"/>
</dbReference>
<evidence type="ECO:0000313" key="2">
    <source>
        <dbReference type="EMBL" id="MFC4502275.1"/>
    </source>
</evidence>
<protein>
    <submittedName>
        <fullName evidence="2">DUF6153 family protein</fullName>
    </submittedName>
</protein>
<dbReference type="Proteomes" id="UP001595839">
    <property type="component" value="Unassembled WGS sequence"/>
</dbReference>
<keyword evidence="3" id="KW-1185">Reference proteome</keyword>
<reference evidence="3" key="1">
    <citation type="journal article" date="2019" name="Int. J. Syst. Evol. Microbiol.">
        <title>The Global Catalogue of Microorganisms (GCM) 10K type strain sequencing project: providing services to taxonomists for standard genome sequencing and annotation.</title>
        <authorList>
            <consortium name="The Broad Institute Genomics Platform"/>
            <consortium name="The Broad Institute Genome Sequencing Center for Infectious Disease"/>
            <person name="Wu L."/>
            <person name="Ma J."/>
        </authorList>
    </citation>
    <scope>NUCLEOTIDE SEQUENCE [LARGE SCALE GENOMIC DNA]</scope>
    <source>
        <strain evidence="3">CGMCC 4.7177</strain>
    </source>
</reference>
<accession>A0ABV9ASH9</accession>
<organism evidence="2 3">
    <name type="scientific">Streptomyces vulcanius</name>
    <dbReference type="NCBI Taxonomy" id="1441876"/>
    <lineage>
        <taxon>Bacteria</taxon>
        <taxon>Bacillati</taxon>
        <taxon>Actinomycetota</taxon>
        <taxon>Actinomycetes</taxon>
        <taxon>Kitasatosporales</taxon>
        <taxon>Streptomycetaceae</taxon>
        <taxon>Streptomyces</taxon>
    </lineage>
</organism>
<feature type="signal peptide" evidence="1">
    <location>
        <begin position="1"/>
        <end position="25"/>
    </location>
</feature>
<name>A0ABV9ASH9_9ACTN</name>
<keyword evidence="1" id="KW-0732">Signal</keyword>
<proteinExistence type="predicted"/>
<dbReference type="InterPro" id="IPR046151">
    <property type="entry name" value="DUF6153"/>
</dbReference>
<gene>
    <name evidence="2" type="ORF">ACFPIH_22545</name>
</gene>
<sequence>MNGLWRRAVCVLGLLVGLLAMHGLAPGGAPHVAHTAHMETRPMAAGAAESHDGCSDCGTVHHADAACSAAAVSGAPALSGLAADPVPVAVRDAVAHPRTPAAPDGARAPPSLAELQLLRI</sequence>
<dbReference type="RefSeq" id="WP_381164221.1">
    <property type="nucleotide sequence ID" value="NZ_JBHSFK010000014.1"/>
</dbReference>
<dbReference type="EMBL" id="JBHSFK010000014">
    <property type="protein sequence ID" value="MFC4502275.1"/>
    <property type="molecule type" value="Genomic_DNA"/>
</dbReference>